<proteinExistence type="predicted"/>
<geneLocation type="plasmid" evidence="3">
    <name>prccge525b</name>
</geneLocation>
<dbReference type="KEGG" id="rjg:CCGE525_34905"/>
<dbReference type="OrthoDB" id="1495896at2"/>
<keyword evidence="1" id="KW-0812">Transmembrane</keyword>
<feature type="transmembrane region" description="Helical" evidence="1">
    <location>
        <begin position="12"/>
        <end position="35"/>
    </location>
</feature>
<gene>
    <name evidence="2" type="ORF">CCGE525_34905</name>
</gene>
<reference evidence="2 3" key="1">
    <citation type="submission" date="2018-10" db="EMBL/GenBank/DDBJ databases">
        <title>Rhizobium etli, R. leguminosarum and a new Rhizobium genospecies from Phaseolus dumosus.</title>
        <authorList>
            <person name="Ramirez-Puebla S.T."/>
            <person name="Rogel-Hernandez M.A."/>
            <person name="Guerrero G."/>
            <person name="Ormeno-Orrillo E."/>
            <person name="Martinez-Romero J.C."/>
            <person name="Negrete-Yankelevich S."/>
            <person name="Martinez-Romero E."/>
        </authorList>
    </citation>
    <scope>NUCLEOTIDE SEQUENCE [LARGE SCALE GENOMIC DNA]</scope>
    <source>
        <strain evidence="2 3">CCGE525</strain>
        <plasmid evidence="3">prccge525b</plasmid>
    </source>
</reference>
<sequence>MRAAARTFTGRHMLIVTAAFFAVVIGVNVTMAILASTEWSGLVVENTYVASQEFNGKAAAMRAMAAGGISGNLSVRSDVIHYDIYNRDGPPATVDDVTLKFRRPVGDHEDFRLDLVKEDEGHFRAAHHVQPGDWIVEIISRKKEVTVMHEAVRIDTAEFGQ</sequence>
<organism evidence="2 3">
    <name type="scientific">Rhizobium jaguaris</name>
    <dbReference type="NCBI Taxonomy" id="1312183"/>
    <lineage>
        <taxon>Bacteria</taxon>
        <taxon>Pseudomonadati</taxon>
        <taxon>Pseudomonadota</taxon>
        <taxon>Alphaproteobacteria</taxon>
        <taxon>Hyphomicrobiales</taxon>
        <taxon>Rhizobiaceae</taxon>
        <taxon>Rhizobium/Agrobacterium group</taxon>
        <taxon>Rhizobium</taxon>
    </lineage>
</organism>
<keyword evidence="1" id="KW-0472">Membrane</keyword>
<evidence type="ECO:0000313" key="2">
    <source>
        <dbReference type="EMBL" id="AYG64010.1"/>
    </source>
</evidence>
<accession>A0A387FY42</accession>
<dbReference type="InterPro" id="IPR018037">
    <property type="entry name" value="FixH_proteobacterial"/>
</dbReference>
<dbReference type="Pfam" id="PF05751">
    <property type="entry name" value="FixH"/>
    <property type="match status" value="1"/>
</dbReference>
<dbReference type="InterPro" id="IPR008620">
    <property type="entry name" value="FixH"/>
</dbReference>
<dbReference type="AlphaFoldDB" id="A0A387FY42"/>
<name>A0A387FY42_9HYPH</name>
<dbReference type="PIRSF" id="PIRSF011386">
    <property type="entry name" value="FixH"/>
    <property type="match status" value="1"/>
</dbReference>
<evidence type="ECO:0000256" key="1">
    <source>
        <dbReference type="SAM" id="Phobius"/>
    </source>
</evidence>
<dbReference type="EMBL" id="CP032696">
    <property type="protein sequence ID" value="AYG64010.1"/>
    <property type="molecule type" value="Genomic_DNA"/>
</dbReference>
<dbReference type="Proteomes" id="UP000282195">
    <property type="component" value="Plasmid pRCCGE525b"/>
</dbReference>
<keyword evidence="2" id="KW-0614">Plasmid</keyword>
<protein>
    <submittedName>
        <fullName evidence="2">Cation transporter</fullName>
    </submittedName>
</protein>
<keyword evidence="1" id="KW-1133">Transmembrane helix</keyword>
<keyword evidence="3" id="KW-1185">Reference proteome</keyword>
<dbReference type="RefSeq" id="WP_120708906.1">
    <property type="nucleotide sequence ID" value="NZ_CP032696.1"/>
</dbReference>
<evidence type="ECO:0000313" key="3">
    <source>
        <dbReference type="Proteomes" id="UP000282195"/>
    </source>
</evidence>